<dbReference type="InterPro" id="IPR005835">
    <property type="entry name" value="NTP_transferase_dom"/>
</dbReference>
<dbReference type="GO" id="GO:0003983">
    <property type="term" value="F:UTP:glucose-1-phosphate uridylyltransferase activity"/>
    <property type="evidence" value="ECO:0007669"/>
    <property type="project" value="UniProtKB-EC"/>
</dbReference>
<evidence type="ECO:0000256" key="5">
    <source>
        <dbReference type="ARBA" id="ARBA00048128"/>
    </source>
</evidence>
<dbReference type="GO" id="GO:0006011">
    <property type="term" value="P:UDP-alpha-D-glucose metabolic process"/>
    <property type="evidence" value="ECO:0007669"/>
    <property type="project" value="InterPro"/>
</dbReference>
<evidence type="ECO:0000259" key="7">
    <source>
        <dbReference type="Pfam" id="PF00483"/>
    </source>
</evidence>
<comment type="catalytic activity">
    <reaction evidence="5 6">
        <text>alpha-D-glucose 1-phosphate + UTP + H(+) = UDP-alpha-D-glucose + diphosphate</text>
        <dbReference type="Rhea" id="RHEA:19889"/>
        <dbReference type="ChEBI" id="CHEBI:15378"/>
        <dbReference type="ChEBI" id="CHEBI:33019"/>
        <dbReference type="ChEBI" id="CHEBI:46398"/>
        <dbReference type="ChEBI" id="CHEBI:58601"/>
        <dbReference type="ChEBI" id="CHEBI:58885"/>
        <dbReference type="EC" id="2.7.7.9"/>
    </reaction>
</comment>
<dbReference type="Pfam" id="PF00483">
    <property type="entry name" value="NTP_transferase"/>
    <property type="match status" value="1"/>
</dbReference>
<evidence type="ECO:0000256" key="2">
    <source>
        <dbReference type="ARBA" id="ARBA00012415"/>
    </source>
</evidence>
<dbReference type="HOGENOM" id="CLU_029499_1_2_9"/>
<organism evidence="8 9">
    <name type="scientific">Natranaerobius thermophilus (strain ATCC BAA-1301 / DSM 18059 / JW/NM-WN-LF)</name>
    <dbReference type="NCBI Taxonomy" id="457570"/>
    <lineage>
        <taxon>Bacteria</taxon>
        <taxon>Bacillati</taxon>
        <taxon>Bacillota</taxon>
        <taxon>Clostridia</taxon>
        <taxon>Natranaerobiales</taxon>
        <taxon>Natranaerobiaceae</taxon>
        <taxon>Natranaerobius</taxon>
    </lineage>
</organism>
<comment type="similarity">
    <text evidence="1 6">Belongs to the UDPGP type 2 family.</text>
</comment>
<gene>
    <name evidence="8" type="ordered locus">Nther_1583</name>
</gene>
<keyword evidence="3 6" id="KW-0808">Transferase</keyword>
<dbReference type="PANTHER" id="PTHR43197:SF1">
    <property type="entry name" value="UTP--GLUCOSE-1-PHOSPHATE URIDYLYLTRANSFERASE"/>
    <property type="match status" value="1"/>
</dbReference>
<keyword evidence="4 6" id="KW-0548">Nucleotidyltransferase</keyword>
<dbReference type="STRING" id="457570.Nther_1583"/>
<dbReference type="Proteomes" id="UP000001683">
    <property type="component" value="Chromosome"/>
</dbReference>
<dbReference type="SUPFAM" id="SSF53448">
    <property type="entry name" value="Nucleotide-diphospho-sugar transferases"/>
    <property type="match status" value="1"/>
</dbReference>
<reference evidence="8 9" key="2">
    <citation type="journal article" date="2011" name="J. Bacteriol.">
        <title>Complete genome sequence of the anaerobic, halophilic alkalithermophile Natranaerobius thermophilus JW/NM-WN-LF.</title>
        <authorList>
            <person name="Zhao B."/>
            <person name="Mesbah N.M."/>
            <person name="Dalin E."/>
            <person name="Goodwin L."/>
            <person name="Nolan M."/>
            <person name="Pitluck S."/>
            <person name="Chertkov O."/>
            <person name="Brettin T.S."/>
            <person name="Han J."/>
            <person name="Larimer F.W."/>
            <person name="Land M.L."/>
            <person name="Hauser L."/>
            <person name="Kyrpides N."/>
            <person name="Wiegel J."/>
        </authorList>
    </citation>
    <scope>NUCLEOTIDE SEQUENCE [LARGE SCALE GENOMIC DNA]</scope>
    <source>
        <strain evidence="9">ATCC BAA-1301 / DSM 18059 / JW/NM-WN-LF</strain>
    </source>
</reference>
<name>B2A4I1_NATTJ</name>
<proteinExistence type="inferred from homology"/>
<dbReference type="EC" id="2.7.7.9" evidence="2 6"/>
<evidence type="ECO:0000256" key="1">
    <source>
        <dbReference type="ARBA" id="ARBA00006890"/>
    </source>
</evidence>
<evidence type="ECO:0000256" key="3">
    <source>
        <dbReference type="ARBA" id="ARBA00022679"/>
    </source>
</evidence>
<dbReference type="RefSeq" id="WP_012448028.1">
    <property type="nucleotide sequence ID" value="NC_010718.1"/>
</dbReference>
<protein>
    <recommendedName>
        <fullName evidence="2 6">UTP--glucose-1-phosphate uridylyltransferase</fullName>
        <ecNumber evidence="2 6">2.7.7.9</ecNumber>
    </recommendedName>
    <alternativeName>
        <fullName evidence="6">UDP-glucose pyrophosphorylase</fullName>
    </alternativeName>
</protein>
<keyword evidence="9" id="KW-1185">Reference proteome</keyword>
<reference evidence="8 9" key="1">
    <citation type="submission" date="2008-04" db="EMBL/GenBank/DDBJ databases">
        <title>Complete sequence of chromosome of Natranaerobius thermophilus JW/NM-WN-LF.</title>
        <authorList>
            <consortium name="US DOE Joint Genome Institute"/>
            <person name="Copeland A."/>
            <person name="Lucas S."/>
            <person name="Lapidus A."/>
            <person name="Glavina del Rio T."/>
            <person name="Dalin E."/>
            <person name="Tice H."/>
            <person name="Bruce D."/>
            <person name="Goodwin L."/>
            <person name="Pitluck S."/>
            <person name="Chertkov O."/>
            <person name="Brettin T."/>
            <person name="Detter J.C."/>
            <person name="Han C."/>
            <person name="Kuske C.R."/>
            <person name="Schmutz J."/>
            <person name="Larimer F."/>
            <person name="Land M."/>
            <person name="Hauser L."/>
            <person name="Kyrpides N."/>
            <person name="Lykidis A."/>
            <person name="Mesbah N.M."/>
            <person name="Wiegel J."/>
        </authorList>
    </citation>
    <scope>NUCLEOTIDE SEQUENCE [LARGE SCALE GENOMIC DNA]</scope>
    <source>
        <strain evidence="9">ATCC BAA-1301 / DSM 18059 / JW/NM-WN-LF</strain>
    </source>
</reference>
<dbReference type="InterPro" id="IPR029044">
    <property type="entry name" value="Nucleotide-diphossugar_trans"/>
</dbReference>
<dbReference type="InParanoid" id="B2A4I1"/>
<dbReference type="KEGG" id="nth:Nther_1583"/>
<evidence type="ECO:0000313" key="9">
    <source>
        <dbReference type="Proteomes" id="UP000001683"/>
    </source>
</evidence>
<dbReference type="InterPro" id="IPR005771">
    <property type="entry name" value="GalU_uridylyltTrfase_bac/arc"/>
</dbReference>
<dbReference type="PANTHER" id="PTHR43197">
    <property type="entry name" value="UTP--GLUCOSE-1-PHOSPHATE URIDYLYLTRANSFERASE"/>
    <property type="match status" value="1"/>
</dbReference>
<feature type="domain" description="Nucleotidyl transferase" evidence="7">
    <location>
        <begin position="5"/>
        <end position="265"/>
    </location>
</feature>
<dbReference type="CDD" id="cd02541">
    <property type="entry name" value="UGPase_prokaryotic"/>
    <property type="match status" value="1"/>
</dbReference>
<evidence type="ECO:0000256" key="6">
    <source>
        <dbReference type="RuleBase" id="RU361259"/>
    </source>
</evidence>
<dbReference type="NCBIfam" id="TIGR01099">
    <property type="entry name" value="galU"/>
    <property type="match status" value="1"/>
</dbReference>
<dbReference type="EMBL" id="CP001034">
    <property type="protein sequence ID" value="ACB85158.1"/>
    <property type="molecule type" value="Genomic_DNA"/>
</dbReference>
<dbReference type="OrthoDB" id="9803871at2"/>
<accession>B2A4I1</accession>
<evidence type="ECO:0000313" key="8">
    <source>
        <dbReference type="EMBL" id="ACB85158.1"/>
    </source>
</evidence>
<dbReference type="Gene3D" id="3.90.550.10">
    <property type="entry name" value="Spore Coat Polysaccharide Biosynthesis Protein SpsA, Chain A"/>
    <property type="match status" value="1"/>
</dbReference>
<evidence type="ECO:0000256" key="4">
    <source>
        <dbReference type="ARBA" id="ARBA00022695"/>
    </source>
</evidence>
<sequence>MNIKKAIIPVAGFGTRLLPITKAIPKTMLPIVDKPVIHYLVEEAVASGIEEIIIITGQKRKNIEDYFNRSQELEEHLIKTGKEDLLEQIKNISNQANINYVAQDSALGLGHAIYCGRKFIDKDESFAVLLGDDIVRAKKPCIAQLIDVYRKYRSNIIGVQSVPDEEVSKYGIVNGKRINNKLVKVSDLVEKPDKENTPSNLAILGRYIIHSDIFDVLEVIGPGAGGEIQLTDALKALNYNQNIYSYSFEGTRYDTGDKLGYLIANIEFALQNNELKNNLKNKVKPLFF</sequence>
<dbReference type="eggNOG" id="COG1210">
    <property type="taxonomic scope" value="Bacteria"/>
</dbReference>
<dbReference type="AlphaFoldDB" id="B2A4I1"/>